<protein>
    <recommendedName>
        <fullName evidence="3">Type I restriction enzyme R protein N-terminal domain-containing protein</fullName>
    </recommendedName>
</protein>
<proteinExistence type="predicted"/>
<dbReference type="RefSeq" id="WP_109007919.1">
    <property type="nucleotide sequence ID" value="NZ_BDUD01000001.1"/>
</dbReference>
<accession>A0A2R5FIJ8</accession>
<gene>
    <name evidence="1" type="ORF">NIES4072_14400</name>
</gene>
<keyword evidence="2" id="KW-1185">Reference proteome</keyword>
<evidence type="ECO:0000313" key="1">
    <source>
        <dbReference type="EMBL" id="GBG17779.1"/>
    </source>
</evidence>
<evidence type="ECO:0008006" key="3">
    <source>
        <dbReference type="Google" id="ProtNLM"/>
    </source>
</evidence>
<organism evidence="1 2">
    <name type="scientific">Nostoc commune NIES-4072</name>
    <dbReference type="NCBI Taxonomy" id="2005467"/>
    <lineage>
        <taxon>Bacteria</taxon>
        <taxon>Bacillati</taxon>
        <taxon>Cyanobacteriota</taxon>
        <taxon>Cyanophyceae</taxon>
        <taxon>Nostocales</taxon>
        <taxon>Nostocaceae</taxon>
        <taxon>Nostoc</taxon>
    </lineage>
</organism>
<dbReference type="OrthoDB" id="518124at2"/>
<sequence length="203" mass="22991">MPYSAFNLSKVKTDFKLIFVENQDLFTDVQTVSPSEYLNLIFSEHLPLVTAINTEKARSELIIMPVLIEVKRFFKYQISIFSGSEFNVDASKGLEGRCDFILSCSPEQYDITSPVVTIVEAKNESIKSGLGQCIATMFASQLFNQQQGNIINEIYGVVTTGTDWKFLKLCENTIFIDKNDYFIKEIDKILGILTMTLMACPQF</sequence>
<evidence type="ECO:0000313" key="2">
    <source>
        <dbReference type="Proteomes" id="UP000245124"/>
    </source>
</evidence>
<reference evidence="1 2" key="1">
    <citation type="submission" date="2017-06" db="EMBL/GenBank/DDBJ databases">
        <title>Genome sequencing of cyanobaciteial culture collection at National Institute for Environmental Studies (NIES).</title>
        <authorList>
            <person name="Hirose Y."/>
            <person name="Shimura Y."/>
            <person name="Fujisawa T."/>
            <person name="Nakamura Y."/>
            <person name="Kawachi M."/>
        </authorList>
    </citation>
    <scope>NUCLEOTIDE SEQUENCE [LARGE SCALE GENOMIC DNA]</scope>
    <source>
        <strain evidence="1 2">NIES-4072</strain>
    </source>
</reference>
<name>A0A2R5FIJ8_NOSCO</name>
<dbReference type="EMBL" id="BDUD01000001">
    <property type="protein sequence ID" value="GBG17779.1"/>
    <property type="molecule type" value="Genomic_DNA"/>
</dbReference>
<comment type="caution">
    <text evidence="1">The sequence shown here is derived from an EMBL/GenBank/DDBJ whole genome shotgun (WGS) entry which is preliminary data.</text>
</comment>
<dbReference type="Proteomes" id="UP000245124">
    <property type="component" value="Unassembled WGS sequence"/>
</dbReference>
<dbReference type="AlphaFoldDB" id="A0A2R5FIJ8"/>